<accession>A0A9D2CSN9</accession>
<evidence type="ECO:0000313" key="3">
    <source>
        <dbReference type="Proteomes" id="UP000886750"/>
    </source>
</evidence>
<keyword evidence="1" id="KW-0472">Membrane</keyword>
<name>A0A9D2CSN9_9FIRM</name>
<protein>
    <submittedName>
        <fullName evidence="2">Uncharacterized protein</fullName>
    </submittedName>
</protein>
<dbReference type="AlphaFoldDB" id="A0A9D2CSN9"/>
<feature type="transmembrane region" description="Helical" evidence="1">
    <location>
        <begin position="172"/>
        <end position="195"/>
    </location>
</feature>
<feature type="transmembrane region" description="Helical" evidence="1">
    <location>
        <begin position="128"/>
        <end position="151"/>
    </location>
</feature>
<dbReference type="EMBL" id="DXCQ01000020">
    <property type="protein sequence ID" value="HIY96438.1"/>
    <property type="molecule type" value="Genomic_DNA"/>
</dbReference>
<reference evidence="2" key="2">
    <citation type="submission" date="2021-04" db="EMBL/GenBank/DDBJ databases">
        <authorList>
            <person name="Gilroy R."/>
        </authorList>
    </citation>
    <scope>NUCLEOTIDE SEQUENCE</scope>
    <source>
        <strain evidence="2">1345</strain>
    </source>
</reference>
<feature type="transmembrane region" description="Helical" evidence="1">
    <location>
        <begin position="48"/>
        <end position="75"/>
    </location>
</feature>
<feature type="transmembrane region" description="Helical" evidence="1">
    <location>
        <begin position="272"/>
        <end position="294"/>
    </location>
</feature>
<gene>
    <name evidence="2" type="ORF">H9729_02000</name>
</gene>
<comment type="caution">
    <text evidence="2">The sequence shown here is derived from an EMBL/GenBank/DDBJ whole genome shotgun (WGS) entry which is preliminary data.</text>
</comment>
<reference evidence="2" key="1">
    <citation type="journal article" date="2021" name="PeerJ">
        <title>Extensive microbial diversity within the chicken gut microbiome revealed by metagenomics and culture.</title>
        <authorList>
            <person name="Gilroy R."/>
            <person name="Ravi A."/>
            <person name="Getino M."/>
            <person name="Pursley I."/>
            <person name="Horton D.L."/>
            <person name="Alikhan N.F."/>
            <person name="Baker D."/>
            <person name="Gharbi K."/>
            <person name="Hall N."/>
            <person name="Watson M."/>
            <person name="Adriaenssens E.M."/>
            <person name="Foster-Nyarko E."/>
            <person name="Jarju S."/>
            <person name="Secka A."/>
            <person name="Antonio M."/>
            <person name="Oren A."/>
            <person name="Chaudhuri R.R."/>
            <person name="La Ragione R."/>
            <person name="Hildebrand F."/>
            <person name="Pallen M.J."/>
        </authorList>
    </citation>
    <scope>NUCLEOTIDE SEQUENCE</scope>
    <source>
        <strain evidence="2">1345</strain>
    </source>
</reference>
<keyword evidence="1" id="KW-0812">Transmembrane</keyword>
<proteinExistence type="predicted"/>
<feature type="transmembrane region" description="Helical" evidence="1">
    <location>
        <begin position="207"/>
        <end position="227"/>
    </location>
</feature>
<evidence type="ECO:0000256" key="1">
    <source>
        <dbReference type="SAM" id="Phobius"/>
    </source>
</evidence>
<dbReference type="Proteomes" id="UP000886750">
    <property type="component" value="Unassembled WGS sequence"/>
</dbReference>
<organism evidence="2 3">
    <name type="scientific">Candidatus Borkfalkia excrementigallinarum</name>
    <dbReference type="NCBI Taxonomy" id="2838506"/>
    <lineage>
        <taxon>Bacteria</taxon>
        <taxon>Bacillati</taxon>
        <taxon>Bacillota</taxon>
        <taxon>Clostridia</taxon>
        <taxon>Christensenellales</taxon>
        <taxon>Christensenellaceae</taxon>
        <taxon>Candidatus Borkfalkia</taxon>
    </lineage>
</organism>
<feature type="transmembrane region" description="Helical" evidence="1">
    <location>
        <begin position="96"/>
        <end position="116"/>
    </location>
</feature>
<keyword evidence="1" id="KW-1133">Transmembrane helix</keyword>
<evidence type="ECO:0000313" key="2">
    <source>
        <dbReference type="EMBL" id="HIY96438.1"/>
    </source>
</evidence>
<sequence length="314" mass="34620">MERWNKFIGALKNPRPWLAASVLLVTAGSAAGAILLAAMGETEFPLSILTYALYFVAILSLSYSVYMIVITVPKAKARIVETMQKRAFTARILQQYGFRTVVFASISFTISIGYVVFNGVIAAIELSIWYGALAAYYLLLALMRGGVLLFHRPKKRAEDVPPLVQAKRAVKIYRRCGAGLVVLPVCLSFAILQMVRGVNSFEHAGMMIYVSALYAFYKIVMSVVNIFKARRSDDMTVRALRSINLADAMVSILALQTAMFKEFGGGFDYGPMNAATGAAVCALTAALGVFMIVYSYRKMKEVQTAYENGQQQRQ</sequence>
<feature type="transmembrane region" description="Helical" evidence="1">
    <location>
        <begin position="239"/>
        <end position="260"/>
    </location>
</feature>